<dbReference type="InterPro" id="IPR013525">
    <property type="entry name" value="ABC2_TM"/>
</dbReference>
<feature type="transmembrane region" description="Helical" evidence="11">
    <location>
        <begin position="192"/>
        <end position="210"/>
    </location>
</feature>
<dbReference type="EMBL" id="FNPX01000001">
    <property type="protein sequence ID" value="SDY47580.1"/>
    <property type="molecule type" value="Genomic_DNA"/>
</dbReference>
<dbReference type="STRING" id="1244108.SAMN05444004_101532"/>
<evidence type="ECO:0000256" key="9">
    <source>
        <dbReference type="ARBA" id="ARBA00023047"/>
    </source>
</evidence>
<keyword evidence="3 11" id="KW-0813">Transport</keyword>
<dbReference type="GO" id="GO:0043190">
    <property type="term" value="C:ATP-binding cassette (ABC) transporter complex"/>
    <property type="evidence" value="ECO:0007669"/>
    <property type="project" value="InterPro"/>
</dbReference>
<evidence type="ECO:0000256" key="1">
    <source>
        <dbReference type="ARBA" id="ARBA00004651"/>
    </source>
</evidence>
<evidence type="ECO:0000256" key="3">
    <source>
        <dbReference type="ARBA" id="ARBA00022448"/>
    </source>
</evidence>
<feature type="transmembrane region" description="Helical" evidence="11">
    <location>
        <begin position="47"/>
        <end position="69"/>
    </location>
</feature>
<keyword evidence="5" id="KW-0762">Sugar transport</keyword>
<comment type="subcellular location">
    <subcellularLocation>
        <location evidence="11">Cell inner membrane</location>
        <topology evidence="11">Multi-pass membrane protein</topology>
    </subcellularLocation>
    <subcellularLocation>
        <location evidence="1">Cell membrane</location>
        <topology evidence="1">Multi-pass membrane protein</topology>
    </subcellularLocation>
</comment>
<reference evidence="14" key="1">
    <citation type="submission" date="2016-10" db="EMBL/GenBank/DDBJ databases">
        <authorList>
            <person name="Varghese N."/>
            <person name="Submissions S."/>
        </authorList>
    </citation>
    <scope>NUCLEOTIDE SEQUENCE [LARGE SCALE GENOMIC DNA]</scope>
    <source>
        <strain evidence="14">DSM 100420</strain>
    </source>
</reference>
<keyword evidence="8 11" id="KW-1133">Transmembrane helix</keyword>
<feature type="transmembrane region" description="Helical" evidence="11">
    <location>
        <begin position="157"/>
        <end position="180"/>
    </location>
</feature>
<protein>
    <recommendedName>
        <fullName evidence="11">Transport permease protein</fullName>
    </recommendedName>
</protein>
<keyword evidence="9" id="KW-0625">Polysaccharide transport</keyword>
<evidence type="ECO:0000256" key="6">
    <source>
        <dbReference type="ARBA" id="ARBA00022692"/>
    </source>
</evidence>
<evidence type="ECO:0000259" key="12">
    <source>
        <dbReference type="PROSITE" id="PS51012"/>
    </source>
</evidence>
<organism evidence="13 14">
    <name type="scientific">Jannaschia faecimaris</name>
    <dbReference type="NCBI Taxonomy" id="1244108"/>
    <lineage>
        <taxon>Bacteria</taxon>
        <taxon>Pseudomonadati</taxon>
        <taxon>Pseudomonadota</taxon>
        <taxon>Alphaproteobacteria</taxon>
        <taxon>Rhodobacterales</taxon>
        <taxon>Roseobacteraceae</taxon>
        <taxon>Jannaschia</taxon>
    </lineage>
</organism>
<dbReference type="Pfam" id="PF01061">
    <property type="entry name" value="ABC2_membrane"/>
    <property type="match status" value="1"/>
</dbReference>
<proteinExistence type="inferred from homology"/>
<feature type="transmembrane region" description="Helical" evidence="11">
    <location>
        <begin position="134"/>
        <end position="151"/>
    </location>
</feature>
<evidence type="ECO:0000256" key="4">
    <source>
        <dbReference type="ARBA" id="ARBA00022475"/>
    </source>
</evidence>
<dbReference type="AlphaFoldDB" id="A0A1H3K5V1"/>
<dbReference type="RefSeq" id="WP_092641851.1">
    <property type="nucleotide sequence ID" value="NZ_FNPX01000001.1"/>
</dbReference>
<dbReference type="InterPro" id="IPR047817">
    <property type="entry name" value="ABC2_TM_bact-type"/>
</dbReference>
<evidence type="ECO:0000256" key="11">
    <source>
        <dbReference type="RuleBase" id="RU361157"/>
    </source>
</evidence>
<keyword evidence="7" id="KW-0972">Capsule biogenesis/degradation</keyword>
<feature type="domain" description="ABC transmembrane type-2" evidence="12">
    <location>
        <begin position="45"/>
        <end position="266"/>
    </location>
</feature>
<dbReference type="PANTHER" id="PTHR30413">
    <property type="entry name" value="INNER MEMBRANE TRANSPORT PERMEASE"/>
    <property type="match status" value="1"/>
</dbReference>
<dbReference type="GO" id="GO:0140359">
    <property type="term" value="F:ABC-type transporter activity"/>
    <property type="evidence" value="ECO:0007669"/>
    <property type="project" value="InterPro"/>
</dbReference>
<dbReference type="PROSITE" id="PS51012">
    <property type="entry name" value="ABC_TM2"/>
    <property type="match status" value="1"/>
</dbReference>
<gene>
    <name evidence="13" type="ORF">SAMN05444004_101532</name>
</gene>
<evidence type="ECO:0000256" key="7">
    <source>
        <dbReference type="ARBA" id="ARBA00022903"/>
    </source>
</evidence>
<keyword evidence="4 11" id="KW-1003">Cell membrane</keyword>
<dbReference type="PANTHER" id="PTHR30413:SF10">
    <property type="entry name" value="CAPSULE POLYSACCHARIDE EXPORT INNER-MEMBRANE PROTEIN CTRC"/>
    <property type="match status" value="1"/>
</dbReference>
<keyword evidence="10 11" id="KW-0472">Membrane</keyword>
<sequence length="273" mass="30461">MTAQAPFSPQAPAKAASSKRRFASLRAVVALMLREMATTHGRSPGGYAWAVLEPVAGIALLSLVFSVAFRAPALGVSFPMFYATGMLPFLMFNAVANTVSQSLNFSRPLLAYPTVTFVDALIGRFLLNTMTQLMVAYVLLSGIFFLFDTRVTPDYSIIVEAFTLAALLAGGIGVLNAFLVGRFPIWQQAWSIIMRPMFLISCIFFLFETVPQPYRDWIWWNPLVHIVGLMRRGFYGTYDATYVSPVYVMVVGLVALMLGLVFLRRYHRDLLNR</sequence>
<evidence type="ECO:0000313" key="13">
    <source>
        <dbReference type="EMBL" id="SDY47580.1"/>
    </source>
</evidence>
<dbReference type="InterPro" id="IPR000412">
    <property type="entry name" value="ABC_2_transport"/>
</dbReference>
<dbReference type="PRINTS" id="PR00164">
    <property type="entry name" value="ABC2TRNSPORT"/>
</dbReference>
<evidence type="ECO:0000256" key="10">
    <source>
        <dbReference type="ARBA" id="ARBA00023136"/>
    </source>
</evidence>
<evidence type="ECO:0000256" key="8">
    <source>
        <dbReference type="ARBA" id="ARBA00022989"/>
    </source>
</evidence>
<dbReference type="GO" id="GO:0015774">
    <property type="term" value="P:polysaccharide transport"/>
    <property type="evidence" value="ECO:0007669"/>
    <property type="project" value="UniProtKB-KW"/>
</dbReference>
<keyword evidence="14" id="KW-1185">Reference proteome</keyword>
<keyword evidence="6 11" id="KW-0812">Transmembrane</keyword>
<dbReference type="OrthoDB" id="8479094at2"/>
<evidence type="ECO:0000313" key="14">
    <source>
        <dbReference type="Proteomes" id="UP000198914"/>
    </source>
</evidence>
<name>A0A1H3K5V1_9RHOB</name>
<comment type="similarity">
    <text evidence="2 11">Belongs to the ABC-2 integral membrane protein family.</text>
</comment>
<feature type="transmembrane region" description="Helical" evidence="11">
    <location>
        <begin position="242"/>
        <end position="263"/>
    </location>
</feature>
<dbReference type="Proteomes" id="UP000198914">
    <property type="component" value="Unassembled WGS sequence"/>
</dbReference>
<evidence type="ECO:0000256" key="2">
    <source>
        <dbReference type="ARBA" id="ARBA00007783"/>
    </source>
</evidence>
<dbReference type="GO" id="GO:0015920">
    <property type="term" value="P:lipopolysaccharide transport"/>
    <property type="evidence" value="ECO:0007669"/>
    <property type="project" value="TreeGrafter"/>
</dbReference>
<feature type="transmembrane region" description="Helical" evidence="11">
    <location>
        <begin position="81"/>
        <end position="103"/>
    </location>
</feature>
<accession>A0A1H3K5V1</accession>
<evidence type="ECO:0000256" key="5">
    <source>
        <dbReference type="ARBA" id="ARBA00022597"/>
    </source>
</evidence>